<sequence length="299" mass="33117">MKRSPPNMKQSPSRSDARAYSQFCHKSPNVEQSPSRSDTRLPFLKQCDGASQNKARIAGINMKRSPPNMKHSPTRSDARAHSQFHCKSPNVEQSPSRSDTQVPFLKQCAGASQKQAGIPGINMKQKAQSGATVPMLHPCSTSRGVIGKVDPQIQNDQREKKVLNADKVTMNHQSQDGPRKKSGSNATDNGIGRGSEMSPGNNIDLPVVINSSVQYTRRPPPENCWMGCFFDGSNCNLGDFKAYFPSKVSSKVLNVIKSLPIKLKLEILPRMDDWPKSFETTPPVYEDIGLFFFPTELNR</sequence>
<evidence type="ECO:0000259" key="7">
    <source>
        <dbReference type="Pfam" id="PF23121"/>
    </source>
</evidence>
<dbReference type="EnsemblPlants" id="LPERR02G01250.1">
    <property type="protein sequence ID" value="LPERR02G01250.1"/>
    <property type="gene ID" value="LPERR02G01250"/>
</dbReference>
<organism evidence="8 9">
    <name type="scientific">Leersia perrieri</name>
    <dbReference type="NCBI Taxonomy" id="77586"/>
    <lineage>
        <taxon>Eukaryota</taxon>
        <taxon>Viridiplantae</taxon>
        <taxon>Streptophyta</taxon>
        <taxon>Embryophyta</taxon>
        <taxon>Tracheophyta</taxon>
        <taxon>Spermatophyta</taxon>
        <taxon>Magnoliopsida</taxon>
        <taxon>Liliopsida</taxon>
        <taxon>Poales</taxon>
        <taxon>Poaceae</taxon>
        <taxon>BOP clade</taxon>
        <taxon>Oryzoideae</taxon>
        <taxon>Oryzeae</taxon>
        <taxon>Oryzinae</taxon>
        <taxon>Leersia</taxon>
    </lineage>
</organism>
<dbReference type="PANTHER" id="PTHR33304:SF36">
    <property type="entry name" value="GB|AAF26970.1-RELATED"/>
    <property type="match status" value="1"/>
</dbReference>
<evidence type="ECO:0000256" key="2">
    <source>
        <dbReference type="ARBA" id="ARBA00022771"/>
    </source>
</evidence>
<reference evidence="8" key="3">
    <citation type="submission" date="2015-04" db="UniProtKB">
        <authorList>
            <consortium name="EnsemblPlants"/>
        </authorList>
    </citation>
    <scope>IDENTIFICATION</scope>
</reference>
<evidence type="ECO:0000256" key="6">
    <source>
        <dbReference type="SAM" id="MobiDB-lite"/>
    </source>
</evidence>
<name>A0A0D9VBF4_9ORYZ</name>
<dbReference type="AlphaFoldDB" id="A0A0D9VBF4"/>
<dbReference type="Pfam" id="PF23121">
    <property type="entry name" value="SPOC_AIPP2"/>
    <property type="match status" value="1"/>
</dbReference>
<dbReference type="GO" id="GO:0008270">
    <property type="term" value="F:zinc ion binding"/>
    <property type="evidence" value="ECO:0007669"/>
    <property type="project" value="UniProtKB-KW"/>
</dbReference>
<dbReference type="STRING" id="77586.A0A0D9VBF4"/>
<dbReference type="InterPro" id="IPR049914">
    <property type="entry name" value="PHD1-3/5-6"/>
</dbReference>
<reference evidence="9" key="2">
    <citation type="submission" date="2013-12" db="EMBL/GenBank/DDBJ databases">
        <authorList>
            <person name="Yu Y."/>
            <person name="Lee S."/>
            <person name="de Baynast K."/>
            <person name="Wissotski M."/>
            <person name="Liu L."/>
            <person name="Talag J."/>
            <person name="Goicoechea J."/>
            <person name="Angelova A."/>
            <person name="Jetty R."/>
            <person name="Kudrna D."/>
            <person name="Golser W."/>
            <person name="Rivera L."/>
            <person name="Zhang J."/>
            <person name="Wing R."/>
        </authorList>
    </citation>
    <scope>NUCLEOTIDE SEQUENCE</scope>
</reference>
<dbReference type="Proteomes" id="UP000032180">
    <property type="component" value="Chromosome 2"/>
</dbReference>
<evidence type="ECO:0000313" key="8">
    <source>
        <dbReference type="EnsemblPlants" id="LPERR02G01250.1"/>
    </source>
</evidence>
<keyword evidence="2" id="KW-0863">Zinc-finger</keyword>
<keyword evidence="3" id="KW-0862">Zinc</keyword>
<evidence type="ECO:0000313" key="9">
    <source>
        <dbReference type="Proteomes" id="UP000032180"/>
    </source>
</evidence>
<reference evidence="8 9" key="1">
    <citation type="submission" date="2012-08" db="EMBL/GenBank/DDBJ databases">
        <title>Oryza genome evolution.</title>
        <authorList>
            <person name="Wing R.A."/>
        </authorList>
    </citation>
    <scope>NUCLEOTIDE SEQUENCE</scope>
</reference>
<accession>A0A0D9VBF4</accession>
<dbReference type="PANTHER" id="PTHR33304">
    <property type="match status" value="1"/>
</dbReference>
<dbReference type="HOGENOM" id="CLU_931778_0_0_1"/>
<feature type="region of interest" description="Disordered" evidence="6">
    <location>
        <begin position="152"/>
        <end position="203"/>
    </location>
</feature>
<evidence type="ECO:0000256" key="4">
    <source>
        <dbReference type="ARBA" id="ARBA00023015"/>
    </source>
</evidence>
<keyword evidence="5" id="KW-0804">Transcription</keyword>
<evidence type="ECO:0000256" key="5">
    <source>
        <dbReference type="ARBA" id="ARBA00023163"/>
    </source>
</evidence>
<proteinExistence type="predicted"/>
<feature type="region of interest" description="Disordered" evidence="6">
    <location>
        <begin position="1"/>
        <end position="81"/>
    </location>
</feature>
<keyword evidence="4" id="KW-0805">Transcription regulation</keyword>
<keyword evidence="9" id="KW-1185">Reference proteome</keyword>
<feature type="domain" description="AIPP2-like SPOC-like" evidence="7">
    <location>
        <begin position="225"/>
        <end position="298"/>
    </location>
</feature>
<dbReference type="GO" id="GO:0140566">
    <property type="term" value="F:histone reader activity"/>
    <property type="evidence" value="ECO:0007669"/>
    <property type="project" value="InterPro"/>
</dbReference>
<dbReference type="eggNOG" id="ENOG502S3VM">
    <property type="taxonomic scope" value="Eukaryota"/>
</dbReference>
<dbReference type="InterPro" id="IPR056280">
    <property type="entry name" value="AIPP2-like_SPOC"/>
</dbReference>
<keyword evidence="1" id="KW-0479">Metal-binding</keyword>
<dbReference type="GO" id="GO:0034244">
    <property type="term" value="P:negative regulation of transcription elongation by RNA polymerase II"/>
    <property type="evidence" value="ECO:0007669"/>
    <property type="project" value="InterPro"/>
</dbReference>
<protein>
    <recommendedName>
        <fullName evidence="7">AIPP2-like SPOC-like domain-containing protein</fullName>
    </recommendedName>
</protein>
<evidence type="ECO:0000256" key="3">
    <source>
        <dbReference type="ARBA" id="ARBA00022833"/>
    </source>
</evidence>
<dbReference type="Gramene" id="LPERR02G01250.1">
    <property type="protein sequence ID" value="LPERR02G01250.1"/>
    <property type="gene ID" value="LPERR02G01250"/>
</dbReference>
<evidence type="ECO:0000256" key="1">
    <source>
        <dbReference type="ARBA" id="ARBA00022723"/>
    </source>
</evidence>